<keyword evidence="4" id="KW-1185">Reference proteome</keyword>
<reference evidence="3 4" key="1">
    <citation type="submission" date="2019-03" db="EMBL/GenBank/DDBJ databases">
        <title>Genomics of glacier-inhabiting Cryobacterium strains.</title>
        <authorList>
            <person name="Liu Q."/>
            <person name="Xin Y.-H."/>
        </authorList>
    </citation>
    <scope>NUCLEOTIDE SEQUENCE [LARGE SCALE GENOMIC DNA]</scope>
    <source>
        <strain evidence="3 4">TMT1-1</strain>
    </source>
</reference>
<dbReference type="Pfam" id="PF13391">
    <property type="entry name" value="HNH_2"/>
    <property type="match status" value="1"/>
</dbReference>
<keyword evidence="3" id="KW-0255">Endonuclease</keyword>
<protein>
    <submittedName>
        <fullName evidence="3">HNH endonuclease</fullName>
    </submittedName>
</protein>
<dbReference type="Proteomes" id="UP000298424">
    <property type="component" value="Unassembled WGS sequence"/>
</dbReference>
<organism evidence="3 4">
    <name type="scientific">Cryobacterium lyxosi</name>
    <dbReference type="NCBI Taxonomy" id="1259228"/>
    <lineage>
        <taxon>Bacteria</taxon>
        <taxon>Bacillati</taxon>
        <taxon>Actinomycetota</taxon>
        <taxon>Actinomycetes</taxon>
        <taxon>Micrococcales</taxon>
        <taxon>Microbacteriaceae</taxon>
        <taxon>Cryobacterium</taxon>
    </lineage>
</organism>
<feature type="region of interest" description="Disordered" evidence="1">
    <location>
        <begin position="326"/>
        <end position="404"/>
    </location>
</feature>
<comment type="caution">
    <text evidence="3">The sequence shown here is derived from an EMBL/GenBank/DDBJ whole genome shotgun (WGS) entry which is preliminary data.</text>
</comment>
<proteinExistence type="predicted"/>
<dbReference type="EMBL" id="SOGT01000012">
    <property type="protein sequence ID" value="TFD25169.1"/>
    <property type="molecule type" value="Genomic_DNA"/>
</dbReference>
<dbReference type="GO" id="GO:0004519">
    <property type="term" value="F:endonuclease activity"/>
    <property type="evidence" value="ECO:0007669"/>
    <property type="project" value="UniProtKB-KW"/>
</dbReference>
<sequence length="404" mass="44100">MTELHDYLGLDRQSAVLQWSVILNRGDLEVGRRQESYTPVETLLVFGLAFVVNRGSYGTANLGKVPEPLPTIARLFRRSVSSILAKMGNLDGSRTNGARNEIELAGILGGNLSSYFHLYDVIIDTARSIGLDSQALPDFLGLDSMQGVLGADKVTEDELAAHIEPLAVKWLRERPEIELITTEKLLMGSARIGQARFARAVLTNWNQRCAFCGLTLAGTGLPSGRMLIASHIKPWRHSSNRERLDHRNGLALCPTHDAAFDTFLISVQPDMTLRLAPALEMATRSDPIIARNFGIGVLAGQLHIDSGAVAPRASYLEWHLQQLVREPPEIADRSPQTGTDNAASITRHGSAQLSTQEGIKHEHQPQLAESHPCPCGRSERTSLSGVGRISEKPEPDSRAYKSGG</sequence>
<feature type="domain" description="HNH nuclease" evidence="2">
    <location>
        <begin position="209"/>
        <end position="267"/>
    </location>
</feature>
<gene>
    <name evidence="3" type="ORF">E3T27_10390</name>
</gene>
<dbReference type="AlphaFoldDB" id="A0A4R8ZFV8"/>
<keyword evidence="3" id="KW-0540">Nuclease</keyword>
<name>A0A4R8ZFV8_9MICO</name>
<dbReference type="RefSeq" id="WP_134572598.1">
    <property type="nucleotide sequence ID" value="NZ_SOGT01000012.1"/>
</dbReference>
<evidence type="ECO:0000313" key="3">
    <source>
        <dbReference type="EMBL" id="TFD25169.1"/>
    </source>
</evidence>
<keyword evidence="3" id="KW-0378">Hydrolase</keyword>
<dbReference type="OrthoDB" id="9811869at2"/>
<dbReference type="InterPro" id="IPR003615">
    <property type="entry name" value="HNH_nuc"/>
</dbReference>
<feature type="compositionally biased region" description="Basic and acidic residues" evidence="1">
    <location>
        <begin position="389"/>
        <end position="404"/>
    </location>
</feature>
<evidence type="ECO:0000256" key="1">
    <source>
        <dbReference type="SAM" id="MobiDB-lite"/>
    </source>
</evidence>
<accession>A0A4R8ZFV8</accession>
<evidence type="ECO:0000313" key="4">
    <source>
        <dbReference type="Proteomes" id="UP000298424"/>
    </source>
</evidence>
<feature type="compositionally biased region" description="Polar residues" evidence="1">
    <location>
        <begin position="334"/>
        <end position="357"/>
    </location>
</feature>
<evidence type="ECO:0000259" key="2">
    <source>
        <dbReference type="Pfam" id="PF13391"/>
    </source>
</evidence>